<dbReference type="SUPFAM" id="SSF53335">
    <property type="entry name" value="S-adenosyl-L-methionine-dependent methyltransferases"/>
    <property type="match status" value="1"/>
</dbReference>
<dbReference type="Pfam" id="PF08241">
    <property type="entry name" value="Methyltransf_11"/>
    <property type="match status" value="1"/>
</dbReference>
<sequence>VEIAQDHNRRVWDERVRQGLLHTRTARDDEFDDPLKAINSRGWIDGALDGKHVLCLAGGGGLQAPLYAAAGAKVTVVDISPGMLEQDRLIARERGLEVQTIAASMDDLSMLPNASFDLITQPVSTCYVPNLAKVYTEIARVLRNGGQYLSQHKQPANLQAAPTPFPSGYAITEDYYAKGPVPPLHGEFEHREKGALEFVHRWEEIIGGLCHSGFV</sequence>
<dbReference type="InterPro" id="IPR050508">
    <property type="entry name" value="Methyltransf_Superfamily"/>
</dbReference>
<dbReference type="InterPro" id="IPR029063">
    <property type="entry name" value="SAM-dependent_MTases_sf"/>
</dbReference>
<dbReference type="EMBL" id="UINC01083929">
    <property type="protein sequence ID" value="SVC30100.1"/>
    <property type="molecule type" value="Genomic_DNA"/>
</dbReference>
<dbReference type="PANTHER" id="PTHR42912">
    <property type="entry name" value="METHYLTRANSFERASE"/>
    <property type="match status" value="1"/>
</dbReference>
<reference evidence="2" key="1">
    <citation type="submission" date="2018-05" db="EMBL/GenBank/DDBJ databases">
        <authorList>
            <person name="Lanie J.A."/>
            <person name="Ng W.-L."/>
            <person name="Kazmierczak K.M."/>
            <person name="Andrzejewski T.M."/>
            <person name="Davidsen T.M."/>
            <person name="Wayne K.J."/>
            <person name="Tettelin H."/>
            <person name="Glass J.I."/>
            <person name="Rusch D."/>
            <person name="Podicherti R."/>
            <person name="Tsui H.-C.T."/>
            <person name="Winkler M.E."/>
        </authorList>
    </citation>
    <scope>NUCLEOTIDE SEQUENCE</scope>
</reference>
<gene>
    <name evidence="2" type="ORF">METZ01_LOCUS282954</name>
</gene>
<evidence type="ECO:0000259" key="1">
    <source>
        <dbReference type="Pfam" id="PF08241"/>
    </source>
</evidence>
<proteinExistence type="predicted"/>
<dbReference type="CDD" id="cd02440">
    <property type="entry name" value="AdoMet_MTases"/>
    <property type="match status" value="1"/>
</dbReference>
<dbReference type="GO" id="GO:0008757">
    <property type="term" value="F:S-adenosylmethionine-dependent methyltransferase activity"/>
    <property type="evidence" value="ECO:0007669"/>
    <property type="project" value="InterPro"/>
</dbReference>
<dbReference type="InterPro" id="IPR013216">
    <property type="entry name" value="Methyltransf_11"/>
</dbReference>
<feature type="domain" description="Methyltransferase type 11" evidence="1">
    <location>
        <begin position="55"/>
        <end position="148"/>
    </location>
</feature>
<organism evidence="2">
    <name type="scientific">marine metagenome</name>
    <dbReference type="NCBI Taxonomy" id="408172"/>
    <lineage>
        <taxon>unclassified sequences</taxon>
        <taxon>metagenomes</taxon>
        <taxon>ecological metagenomes</taxon>
    </lineage>
</organism>
<evidence type="ECO:0000313" key="2">
    <source>
        <dbReference type="EMBL" id="SVC30100.1"/>
    </source>
</evidence>
<protein>
    <recommendedName>
        <fullName evidence="1">Methyltransferase type 11 domain-containing protein</fullName>
    </recommendedName>
</protein>
<dbReference type="AlphaFoldDB" id="A0A382L057"/>
<accession>A0A382L057</accession>
<feature type="non-terminal residue" evidence="2">
    <location>
        <position position="1"/>
    </location>
</feature>
<feature type="non-terminal residue" evidence="2">
    <location>
        <position position="215"/>
    </location>
</feature>
<name>A0A382L057_9ZZZZ</name>
<dbReference type="Gene3D" id="3.40.50.150">
    <property type="entry name" value="Vaccinia Virus protein VP39"/>
    <property type="match status" value="1"/>
</dbReference>
<dbReference type="PANTHER" id="PTHR42912:SF45">
    <property type="entry name" value="23S RRNA (GUANINE(745)-N(1))-METHYLTRANSFERASE"/>
    <property type="match status" value="1"/>
</dbReference>